<feature type="region of interest" description="Disordered" evidence="1">
    <location>
        <begin position="1"/>
        <end position="38"/>
    </location>
</feature>
<reference evidence="2 3" key="1">
    <citation type="submission" date="2018-02" db="EMBL/GenBank/DDBJ databases">
        <title>The genomes of Aspergillus section Nigri reveals drivers in fungal speciation.</title>
        <authorList>
            <consortium name="DOE Joint Genome Institute"/>
            <person name="Vesth T.C."/>
            <person name="Nybo J."/>
            <person name="Theobald S."/>
            <person name="Brandl J."/>
            <person name="Frisvad J.C."/>
            <person name="Nielsen K.F."/>
            <person name="Lyhne E.K."/>
            <person name="Kogle M.E."/>
            <person name="Kuo A."/>
            <person name="Riley R."/>
            <person name="Clum A."/>
            <person name="Nolan M."/>
            <person name="Lipzen A."/>
            <person name="Salamov A."/>
            <person name="Henrissat B."/>
            <person name="Wiebenga A."/>
            <person name="De vries R.P."/>
            <person name="Grigoriev I.V."/>
            <person name="Mortensen U.H."/>
            <person name="Andersen M.R."/>
            <person name="Baker S.E."/>
        </authorList>
    </citation>
    <scope>NUCLEOTIDE SEQUENCE [LARGE SCALE GENOMIC DNA]</scope>
    <source>
        <strain evidence="2 3">CBS 114.80</strain>
    </source>
</reference>
<dbReference type="Proteomes" id="UP000248817">
    <property type="component" value="Unassembled WGS sequence"/>
</dbReference>
<organism evidence="2 3">
    <name type="scientific">Aspergillus indologenus CBS 114.80</name>
    <dbReference type="NCBI Taxonomy" id="1450541"/>
    <lineage>
        <taxon>Eukaryota</taxon>
        <taxon>Fungi</taxon>
        <taxon>Dikarya</taxon>
        <taxon>Ascomycota</taxon>
        <taxon>Pezizomycotina</taxon>
        <taxon>Eurotiomycetes</taxon>
        <taxon>Eurotiomycetidae</taxon>
        <taxon>Eurotiales</taxon>
        <taxon>Aspergillaceae</taxon>
        <taxon>Aspergillus</taxon>
        <taxon>Aspergillus subgen. Circumdati</taxon>
    </lineage>
</organism>
<evidence type="ECO:0000313" key="2">
    <source>
        <dbReference type="EMBL" id="PYI29158.1"/>
    </source>
</evidence>
<gene>
    <name evidence="2" type="ORF">BP00DRAFT_243195</name>
</gene>
<feature type="compositionally biased region" description="Basic residues" evidence="1">
    <location>
        <begin position="9"/>
        <end position="19"/>
    </location>
</feature>
<protein>
    <submittedName>
        <fullName evidence="2">Uncharacterized protein</fullName>
    </submittedName>
</protein>
<dbReference type="EMBL" id="KZ825535">
    <property type="protein sequence ID" value="PYI29158.1"/>
    <property type="molecule type" value="Genomic_DNA"/>
</dbReference>
<evidence type="ECO:0000256" key="1">
    <source>
        <dbReference type="SAM" id="MobiDB-lite"/>
    </source>
</evidence>
<accession>A0A2V5HXE9</accession>
<evidence type="ECO:0000313" key="3">
    <source>
        <dbReference type="Proteomes" id="UP000248817"/>
    </source>
</evidence>
<dbReference type="AlphaFoldDB" id="A0A2V5HXE9"/>
<keyword evidence="3" id="KW-1185">Reference proteome</keyword>
<proteinExistence type="predicted"/>
<sequence length="94" mass="9765">MQCQPHSHPPPHPHPHPHSNPHPVDPHPMGMQCNAGSLPFLSSFLSPQTNQGSILSSQVGEEELQPTMLESLAASLAASSDAPLIAGGYGLSSG</sequence>
<name>A0A2V5HXE9_9EURO</name>